<comment type="caution">
    <text evidence="3">The sequence shown here is derived from an EMBL/GenBank/DDBJ whole genome shotgun (WGS) entry which is preliminary data.</text>
</comment>
<evidence type="ECO:0000313" key="3">
    <source>
        <dbReference type="EMBL" id="PIS43257.1"/>
    </source>
</evidence>
<dbReference type="EMBL" id="PEXT01000048">
    <property type="protein sequence ID" value="PIS43257.1"/>
    <property type="molecule type" value="Genomic_DNA"/>
</dbReference>
<sequence length="663" mass="70783">MKTPFSNNLISTKEASEISGYSSGHLARLARLKEVRGTRVGRTWLVERESLERFMKKNGRHKKELAGLISTKEASKLYGYSSDYVARIVRSGEVKGTRVGRTWLVERESLAIFIQVLGQRKEMRARELARARGEEYLFAQNLQTPLIVIHPQFMQAALRSRMFAFSIALLVIIFGTFTAQPVVVSRLTEKTVTLANDVAFGFHATFGNIPSRVVAKIDAMSIEMRTHTVSPPRTALDFSSLRLQTAFQKNTLTRIVPLPPLVSPSNLLRATHLLTASELISEMNLALGESIIEASHTAIRADVAMAYNLVAFAPRIAQTVFGAEYAIADRFLTLTNAISENYLAFVLDTGRFAYEIPASGIALTHRAGSLLARAPATLAAVLPALSVGEQTALFTYQTVHNFFNSATGMFASLFGTSHIAVVSNPPSTVLPFGTSTMSFSEPQPTAPPTIPAPSPRITVTNYPTYTTVVKGVSEDFMNQSLASLRSGILATVAGMIQPVASQGMTNLTTIQQVNMIQDLSDLIVRNGDFRGGVFDSGTVSNAISVSATTGSFSNLTATTLGVGTSSPSDTLAVAGPIYLADSSPASVTNRLYSSSGDLYWGGSLVGGGSVGNWVLASGNVYRSSGNVGIGTSSPFAMLSVVGETVSSYFTATSTTATTTLAGG</sequence>
<keyword evidence="1" id="KW-0812">Transmembrane</keyword>
<dbReference type="InterPro" id="IPR041657">
    <property type="entry name" value="HTH_17"/>
</dbReference>
<keyword evidence="1" id="KW-1133">Transmembrane helix</keyword>
<feature type="transmembrane region" description="Helical" evidence="1">
    <location>
        <begin position="162"/>
        <end position="183"/>
    </location>
</feature>
<keyword evidence="1" id="KW-0472">Membrane</keyword>
<feature type="domain" description="Helix-turn-helix" evidence="2">
    <location>
        <begin position="10"/>
        <end position="58"/>
    </location>
</feature>
<accession>A0A2H0YXP4</accession>
<evidence type="ECO:0000259" key="2">
    <source>
        <dbReference type="Pfam" id="PF12728"/>
    </source>
</evidence>
<reference evidence="4" key="1">
    <citation type="submission" date="2017-09" db="EMBL/GenBank/DDBJ databases">
        <title>Depth-based differentiation of microbial function through sediment-hosted aquifers and enrichment of novel symbionts in the deep terrestrial subsurface.</title>
        <authorList>
            <person name="Probst A.J."/>
            <person name="Ladd B."/>
            <person name="Jarett J.K."/>
            <person name="Geller-Mcgrath D.E."/>
            <person name="Sieber C.M.K."/>
            <person name="Emerson J.B."/>
            <person name="Anantharaman K."/>
            <person name="Thomas B.C."/>
            <person name="Malmstrom R."/>
            <person name="Stieglmeier M."/>
            <person name="Klingl A."/>
            <person name="Woyke T."/>
            <person name="Ryan C.M."/>
            <person name="Banfield J.F."/>
        </authorList>
    </citation>
    <scope>NUCLEOTIDE SEQUENCE [LARGE SCALE GENOMIC DNA]</scope>
</reference>
<evidence type="ECO:0000256" key="1">
    <source>
        <dbReference type="SAM" id="Phobius"/>
    </source>
</evidence>
<name>A0A2H0YXP4_9BACT</name>
<protein>
    <recommendedName>
        <fullName evidence="2">Helix-turn-helix domain-containing protein</fullName>
    </recommendedName>
</protein>
<gene>
    <name evidence="3" type="ORF">COT23_02285</name>
</gene>
<dbReference type="AlphaFoldDB" id="A0A2H0YXP4"/>
<feature type="non-terminal residue" evidence="3">
    <location>
        <position position="663"/>
    </location>
</feature>
<evidence type="ECO:0000313" key="4">
    <source>
        <dbReference type="Proteomes" id="UP000228687"/>
    </source>
</evidence>
<dbReference type="Pfam" id="PF12728">
    <property type="entry name" value="HTH_17"/>
    <property type="match status" value="1"/>
</dbReference>
<dbReference type="Proteomes" id="UP000228687">
    <property type="component" value="Unassembled WGS sequence"/>
</dbReference>
<proteinExistence type="predicted"/>
<organism evidence="3 4">
    <name type="scientific">Candidatus Kaiserbacteria bacterium CG08_land_8_20_14_0_20_50_21</name>
    <dbReference type="NCBI Taxonomy" id="1974604"/>
    <lineage>
        <taxon>Bacteria</taxon>
        <taxon>Candidatus Kaiseribacteriota</taxon>
    </lineage>
</organism>